<dbReference type="Pfam" id="PF10101">
    <property type="entry name" value="DUF2339"/>
    <property type="match status" value="1"/>
</dbReference>
<feature type="transmembrane region" description="Helical" evidence="2">
    <location>
        <begin position="201"/>
        <end position="218"/>
    </location>
</feature>
<feature type="transmembrane region" description="Helical" evidence="2">
    <location>
        <begin position="126"/>
        <end position="148"/>
    </location>
</feature>
<feature type="transmembrane region" description="Helical" evidence="2">
    <location>
        <begin position="225"/>
        <end position="243"/>
    </location>
</feature>
<feature type="transmembrane region" description="Helical" evidence="2">
    <location>
        <begin position="328"/>
        <end position="346"/>
    </location>
</feature>
<dbReference type="eggNOG" id="COG5373">
    <property type="taxonomic scope" value="Bacteria"/>
</dbReference>
<keyword evidence="2" id="KW-1133">Transmembrane helix</keyword>
<dbReference type="STRING" id="410332.SAMN04488550_4089"/>
<feature type="transmembrane region" description="Helical" evidence="2">
    <location>
        <begin position="249"/>
        <end position="269"/>
    </location>
</feature>
<feature type="compositionally biased region" description="Polar residues" evidence="1">
    <location>
        <begin position="1"/>
        <end position="18"/>
    </location>
</feature>
<dbReference type="PANTHER" id="PTHR38434">
    <property type="entry name" value="BLL2549 PROTEIN"/>
    <property type="match status" value="1"/>
</dbReference>
<feature type="transmembrane region" description="Helical" evidence="2">
    <location>
        <begin position="472"/>
        <end position="494"/>
    </location>
</feature>
<protein>
    <recommendedName>
        <fullName evidence="5">DUF2339 domain-containing protein</fullName>
    </recommendedName>
</protein>
<dbReference type="Proteomes" id="UP000035009">
    <property type="component" value="Unassembled WGS sequence"/>
</dbReference>
<reference evidence="3 4" key="1">
    <citation type="submission" date="2013-02" db="EMBL/GenBank/DDBJ databases">
        <title>Whole genome shotgun sequence of Gordonia malaquae NBRC 108250.</title>
        <authorList>
            <person name="Yoshida I."/>
            <person name="Hosoyama A."/>
            <person name="Tsuchikane K."/>
            <person name="Ando Y."/>
            <person name="Baba S."/>
            <person name="Ohji S."/>
            <person name="Hamada M."/>
            <person name="Tamura T."/>
            <person name="Yamazoe A."/>
            <person name="Yamazaki S."/>
            <person name="Fujita N."/>
        </authorList>
    </citation>
    <scope>NUCLEOTIDE SEQUENCE [LARGE SCALE GENOMIC DNA]</scope>
    <source>
        <strain evidence="3 4">NBRC 108250</strain>
    </source>
</reference>
<dbReference type="PANTHER" id="PTHR38434:SF1">
    <property type="entry name" value="BLL2549 PROTEIN"/>
    <property type="match status" value="1"/>
</dbReference>
<keyword evidence="4" id="KW-1185">Reference proteome</keyword>
<feature type="transmembrane region" description="Helical" evidence="2">
    <location>
        <begin position="99"/>
        <end position="117"/>
    </location>
</feature>
<feature type="transmembrane region" description="Helical" evidence="2">
    <location>
        <begin position="506"/>
        <end position="524"/>
    </location>
</feature>
<feature type="transmembrane region" description="Helical" evidence="2">
    <location>
        <begin position="536"/>
        <end position="554"/>
    </location>
</feature>
<feature type="transmembrane region" description="Helical" evidence="2">
    <location>
        <begin position="178"/>
        <end position="195"/>
    </location>
</feature>
<evidence type="ECO:0000313" key="3">
    <source>
        <dbReference type="EMBL" id="GAC81192.1"/>
    </source>
</evidence>
<keyword evidence="2" id="KW-0472">Membrane</keyword>
<feature type="transmembrane region" description="Helical" evidence="2">
    <location>
        <begin position="376"/>
        <end position="397"/>
    </location>
</feature>
<organism evidence="3 4">
    <name type="scientific">Gordonia malaquae NBRC 108250</name>
    <dbReference type="NCBI Taxonomy" id="1223542"/>
    <lineage>
        <taxon>Bacteria</taxon>
        <taxon>Bacillati</taxon>
        <taxon>Actinomycetota</taxon>
        <taxon>Actinomycetes</taxon>
        <taxon>Mycobacteriales</taxon>
        <taxon>Gordoniaceae</taxon>
        <taxon>Gordonia</taxon>
    </lineage>
</organism>
<sequence length="567" mass="57927">MNETPQPTPVNRLSNQLPPTGPQPYQPHVQYQTSGYTPYPAMAPLPPTPTIGQRLSAAAESGLIGRVLAGVGVAITLSGIVMLLVLAAQAGLLRPEVRVAGGGVLAAALTALGIWIGRTPAKRPGAIAIVATGIAGLLFDVLATSAIYHWLPSAAALGIAGAIAGGGLYIAHRWESQTLGLMVSIPVLLLAPIVTQGIDETLVAFMIVYVAATTWIQVGRDWTAMFLVNAAAVIIPAGIYPQFAENPWVAASLALAGVAVLIGSSVFIARTSSNPELIALAAAIGALPLITSVTDLGAPAAALLASGAAVFAAAAFGTARTLGRDVRIMWLIPSGLLLLLAAGFAVDTAYRPSTILAAAVVLAGASFYARDLALPIRVIATVFGSIGILMLNAYGAAAQVFVPTLDERSTYASLLVGTVVGLITTALLTWSWATAFGTHALRITMAGGVTALWLITTGSLSVAHLVTDDVDAAFRAGHAATTIIWGSVAVVALLKARRLAGSDRAVVLTAGLAVITAAIGKLFLFDLAALDGVYRVIAFIVVGLMLLGLGVSYAQTLVASDDEPAHA</sequence>
<evidence type="ECO:0000256" key="1">
    <source>
        <dbReference type="SAM" id="MobiDB-lite"/>
    </source>
</evidence>
<feature type="transmembrane region" description="Helical" evidence="2">
    <location>
        <begin position="352"/>
        <end position="369"/>
    </location>
</feature>
<evidence type="ECO:0008006" key="5">
    <source>
        <dbReference type="Google" id="ProtNLM"/>
    </source>
</evidence>
<comment type="caution">
    <text evidence="3">The sequence shown here is derived from an EMBL/GenBank/DDBJ whole genome shotgun (WGS) entry which is preliminary data.</text>
</comment>
<gene>
    <name evidence="3" type="ORF">GM1_030_00190</name>
</gene>
<feature type="transmembrane region" description="Helical" evidence="2">
    <location>
        <begin position="276"/>
        <end position="294"/>
    </location>
</feature>
<evidence type="ECO:0000313" key="4">
    <source>
        <dbReference type="Proteomes" id="UP000035009"/>
    </source>
</evidence>
<feature type="region of interest" description="Disordered" evidence="1">
    <location>
        <begin position="1"/>
        <end position="27"/>
    </location>
</feature>
<accession>M3UZ22</accession>
<feature type="transmembrane region" description="Helical" evidence="2">
    <location>
        <begin position="63"/>
        <end position="87"/>
    </location>
</feature>
<dbReference type="RefSeq" id="WP_008380765.1">
    <property type="nucleotide sequence ID" value="NZ_BAOP01000030.1"/>
</dbReference>
<feature type="transmembrane region" description="Helical" evidence="2">
    <location>
        <begin position="409"/>
        <end position="433"/>
    </location>
</feature>
<feature type="transmembrane region" description="Helical" evidence="2">
    <location>
        <begin position="154"/>
        <end position="171"/>
    </location>
</feature>
<feature type="transmembrane region" description="Helical" evidence="2">
    <location>
        <begin position="300"/>
        <end position="316"/>
    </location>
</feature>
<feature type="transmembrane region" description="Helical" evidence="2">
    <location>
        <begin position="445"/>
        <end position="466"/>
    </location>
</feature>
<dbReference type="InterPro" id="IPR019286">
    <property type="entry name" value="DUF2339_TM"/>
</dbReference>
<evidence type="ECO:0000256" key="2">
    <source>
        <dbReference type="SAM" id="Phobius"/>
    </source>
</evidence>
<dbReference type="EMBL" id="BAOP01000030">
    <property type="protein sequence ID" value="GAC81192.1"/>
    <property type="molecule type" value="Genomic_DNA"/>
</dbReference>
<dbReference type="AlphaFoldDB" id="M3UZ22"/>
<proteinExistence type="predicted"/>
<name>M3UZ22_GORML</name>
<keyword evidence="2" id="KW-0812">Transmembrane</keyword>
<dbReference type="OrthoDB" id="3729996at2"/>